<organism evidence="1 2">
    <name type="scientific">Theileria orientalis</name>
    <dbReference type="NCBI Taxonomy" id="68886"/>
    <lineage>
        <taxon>Eukaryota</taxon>
        <taxon>Sar</taxon>
        <taxon>Alveolata</taxon>
        <taxon>Apicomplexa</taxon>
        <taxon>Aconoidasida</taxon>
        <taxon>Piroplasmida</taxon>
        <taxon>Theileriidae</taxon>
        <taxon>Theileria</taxon>
    </lineage>
</organism>
<dbReference type="AlphaFoldDB" id="A0A976QSE6"/>
<sequence>MAKKNSKVSTKKRMSVIKNEYMISNKKKEFRREVKGLQKQVKSQPQINDIDMDNKVKHTGINFSRSLDSTRPLRARDKKILQRALKRKRKLATATN</sequence>
<name>A0A976QSE6_THEOR</name>
<dbReference type="EMBL" id="CP056066">
    <property type="protein sequence ID" value="UKJ89281.2"/>
    <property type="molecule type" value="Genomic_DNA"/>
</dbReference>
<dbReference type="OrthoDB" id="361848at2759"/>
<accession>A0A976QSE6</accession>
<evidence type="ECO:0000313" key="1">
    <source>
        <dbReference type="EMBL" id="UKJ89281.2"/>
    </source>
</evidence>
<reference evidence="1" key="1">
    <citation type="submission" date="2022-07" db="EMBL/GenBank/DDBJ databases">
        <title>Evaluation of T. orientalis genome assembly methods using nanopore sequencing and analysis of variation between genomes.</title>
        <authorList>
            <person name="Yam J."/>
            <person name="Micallef M.L."/>
            <person name="Liu M."/>
            <person name="Djordjevic S.P."/>
            <person name="Bogema D.R."/>
            <person name="Jenkins C."/>
        </authorList>
    </citation>
    <scope>NUCLEOTIDE SEQUENCE</scope>
    <source>
        <strain evidence="1">Fish Creek</strain>
    </source>
</reference>
<proteinExistence type="predicted"/>
<dbReference type="Proteomes" id="UP000244803">
    <property type="component" value="Chromosome 3"/>
</dbReference>
<protein>
    <submittedName>
        <fullName evidence="1">Uncharacterized protein</fullName>
    </submittedName>
</protein>
<gene>
    <name evidence="1" type="ORF">MACJ_002529</name>
</gene>
<evidence type="ECO:0000313" key="2">
    <source>
        <dbReference type="Proteomes" id="UP000244803"/>
    </source>
</evidence>